<dbReference type="EMBL" id="GISG01193388">
    <property type="protein sequence ID" value="MBA4656755.1"/>
    <property type="molecule type" value="Transcribed_RNA"/>
</dbReference>
<feature type="chain" id="PRO_5028379150" description="RNase H type-1 domain-containing protein" evidence="1">
    <location>
        <begin position="19"/>
        <end position="161"/>
    </location>
</feature>
<protein>
    <recommendedName>
        <fullName evidence="3">RNase H type-1 domain-containing protein</fullName>
    </recommendedName>
</protein>
<reference evidence="2" key="1">
    <citation type="journal article" date="2013" name="J. Plant Res.">
        <title>Effect of fungi and light on seed germination of three Opuntia species from semiarid lands of central Mexico.</title>
        <authorList>
            <person name="Delgado-Sanchez P."/>
            <person name="Jimenez-Bremont J.F."/>
            <person name="Guerrero-Gonzalez Mde L."/>
            <person name="Flores J."/>
        </authorList>
    </citation>
    <scope>NUCLEOTIDE SEQUENCE</scope>
    <source>
        <tissue evidence="2">Cladode</tissue>
    </source>
</reference>
<evidence type="ECO:0008006" key="3">
    <source>
        <dbReference type="Google" id="ProtNLM"/>
    </source>
</evidence>
<evidence type="ECO:0000256" key="1">
    <source>
        <dbReference type="SAM" id="SignalP"/>
    </source>
</evidence>
<keyword evidence="1" id="KW-0732">Signal</keyword>
<proteinExistence type="predicted"/>
<organism evidence="2">
    <name type="scientific">Opuntia streptacantha</name>
    <name type="common">Prickly pear cactus</name>
    <name type="synonym">Opuntia cardona</name>
    <dbReference type="NCBI Taxonomy" id="393608"/>
    <lineage>
        <taxon>Eukaryota</taxon>
        <taxon>Viridiplantae</taxon>
        <taxon>Streptophyta</taxon>
        <taxon>Embryophyta</taxon>
        <taxon>Tracheophyta</taxon>
        <taxon>Spermatophyta</taxon>
        <taxon>Magnoliopsida</taxon>
        <taxon>eudicotyledons</taxon>
        <taxon>Gunneridae</taxon>
        <taxon>Pentapetalae</taxon>
        <taxon>Caryophyllales</taxon>
        <taxon>Cactineae</taxon>
        <taxon>Cactaceae</taxon>
        <taxon>Opuntioideae</taxon>
        <taxon>Opuntia</taxon>
    </lineage>
</organism>
<sequence>MLEILLITLREALLQVWSCHLDTIELDLDRDMIGELQAGPDTCRSYLRGLVTDVRELFPHILNRSWTISLNYGQRSVNLVALVLAFLQKNQRDMLVIHAEPPDDSQTALELDVKTFQMAKQLQSEVDTTVAFDDAYTVWAIELVNTSYCLASSLVYTRSCT</sequence>
<dbReference type="AlphaFoldDB" id="A0A7C9A4B1"/>
<accession>A0A7C9A4B1</accession>
<reference evidence="2" key="2">
    <citation type="submission" date="2020-07" db="EMBL/GenBank/DDBJ databases">
        <authorList>
            <person name="Vera ALvarez R."/>
            <person name="Arias-Moreno D.M."/>
            <person name="Jimenez-Jacinto V."/>
            <person name="Jimenez-Bremont J.F."/>
            <person name="Swaminathan K."/>
            <person name="Moose S.P."/>
            <person name="Guerrero-Gonzalez M.L."/>
            <person name="Marino-Ramirez L."/>
            <person name="Landsman D."/>
            <person name="Rodriguez-Kessler M."/>
            <person name="Delgado-Sanchez P."/>
        </authorList>
    </citation>
    <scope>NUCLEOTIDE SEQUENCE</scope>
    <source>
        <tissue evidence="2">Cladode</tissue>
    </source>
</reference>
<feature type="signal peptide" evidence="1">
    <location>
        <begin position="1"/>
        <end position="18"/>
    </location>
</feature>
<evidence type="ECO:0000313" key="2">
    <source>
        <dbReference type="EMBL" id="MBA4656755.1"/>
    </source>
</evidence>
<name>A0A7C9A4B1_OPUST</name>